<organism evidence="7 8">
    <name type="scientific">Araneus ventricosus</name>
    <name type="common">Orbweaver spider</name>
    <name type="synonym">Epeira ventricosa</name>
    <dbReference type="NCBI Taxonomy" id="182803"/>
    <lineage>
        <taxon>Eukaryota</taxon>
        <taxon>Metazoa</taxon>
        <taxon>Ecdysozoa</taxon>
        <taxon>Arthropoda</taxon>
        <taxon>Chelicerata</taxon>
        <taxon>Arachnida</taxon>
        <taxon>Araneae</taxon>
        <taxon>Araneomorphae</taxon>
        <taxon>Entelegynae</taxon>
        <taxon>Araneoidea</taxon>
        <taxon>Araneidae</taxon>
        <taxon>Araneus</taxon>
    </lineage>
</organism>
<evidence type="ECO:0000256" key="2">
    <source>
        <dbReference type="ARBA" id="ARBA00008779"/>
    </source>
</evidence>
<evidence type="ECO:0000256" key="1">
    <source>
        <dbReference type="ARBA" id="ARBA00001913"/>
    </source>
</evidence>
<gene>
    <name evidence="7" type="primary">Arsj</name>
    <name evidence="7" type="ORF">AVEN_87736_1</name>
</gene>
<dbReference type="InterPro" id="IPR000917">
    <property type="entry name" value="Sulfatase_N"/>
</dbReference>
<keyword evidence="4" id="KW-0106">Calcium</keyword>
<keyword evidence="8" id="KW-1185">Reference proteome</keyword>
<comment type="caution">
    <text evidence="7">The sequence shown here is derived from an EMBL/GenBank/DDBJ whole genome shotgun (WGS) entry which is preliminary data.</text>
</comment>
<feature type="domain" description="Sulfatase N-terminal" evidence="6">
    <location>
        <begin position="8"/>
        <end position="168"/>
    </location>
</feature>
<dbReference type="Gene3D" id="3.40.720.10">
    <property type="entry name" value="Alkaline Phosphatase, subunit A"/>
    <property type="match status" value="1"/>
</dbReference>
<dbReference type="Pfam" id="PF00884">
    <property type="entry name" value="Sulfatase"/>
    <property type="match status" value="1"/>
</dbReference>
<dbReference type="AlphaFoldDB" id="A0A4Y2QYI4"/>
<keyword evidence="5" id="KW-0325">Glycoprotein</keyword>
<dbReference type="PANTHER" id="PTHR10342:SF274">
    <property type="entry name" value="ARYLSULFATASE B"/>
    <property type="match status" value="1"/>
</dbReference>
<dbReference type="GO" id="GO:0046872">
    <property type="term" value="F:metal ion binding"/>
    <property type="evidence" value="ECO:0007669"/>
    <property type="project" value="UniProtKB-KW"/>
</dbReference>
<evidence type="ECO:0000313" key="8">
    <source>
        <dbReference type="Proteomes" id="UP000499080"/>
    </source>
</evidence>
<dbReference type="GO" id="GO:0008484">
    <property type="term" value="F:sulfuric ester hydrolase activity"/>
    <property type="evidence" value="ECO:0007669"/>
    <property type="project" value="InterPro"/>
</dbReference>
<evidence type="ECO:0000256" key="3">
    <source>
        <dbReference type="ARBA" id="ARBA00022723"/>
    </source>
</evidence>
<comment type="cofactor">
    <cofactor evidence="1">
        <name>Ca(2+)</name>
        <dbReference type="ChEBI" id="CHEBI:29108"/>
    </cofactor>
</comment>
<proteinExistence type="inferred from homology"/>
<evidence type="ECO:0000256" key="5">
    <source>
        <dbReference type="ARBA" id="ARBA00023180"/>
    </source>
</evidence>
<sequence length="266" mass="30558">MTRTTPALTFLNQHRRNEHQGLQHFVILGGQASGLPLNETTMPQHFKKFDYETHMIGKWHLGYQTKKYTPTYRGFDSFFGYWNGLIDYYDHTYLESYCPSFSQPFFGLDIHDNLAHVGDVQGKYATHLFTEKAEEIIMKHDTSKPLFMYFAYLAAHSGNLYQKSQAPADVVSQFKYIQNLDRRIHAEIPGADIEVWAINCQQRKEPPISRKIRSGTRKRLSPVSVEWGGLRRDSALRVNGLPACSKIIFSTLSNKSLLSRCNKSDG</sequence>
<comment type="similarity">
    <text evidence="2">Belongs to the sulfatase family.</text>
</comment>
<name>A0A4Y2QYI4_ARAVE</name>
<evidence type="ECO:0000259" key="6">
    <source>
        <dbReference type="Pfam" id="PF00884"/>
    </source>
</evidence>
<reference evidence="7 8" key="1">
    <citation type="journal article" date="2019" name="Sci. Rep.">
        <title>Orb-weaving spider Araneus ventricosus genome elucidates the spidroin gene catalogue.</title>
        <authorList>
            <person name="Kono N."/>
            <person name="Nakamura H."/>
            <person name="Ohtoshi R."/>
            <person name="Moran D.A.P."/>
            <person name="Shinohara A."/>
            <person name="Yoshida Y."/>
            <person name="Fujiwara M."/>
            <person name="Mori M."/>
            <person name="Tomita M."/>
            <person name="Arakawa K."/>
        </authorList>
    </citation>
    <scope>NUCLEOTIDE SEQUENCE [LARGE SCALE GENOMIC DNA]</scope>
</reference>
<accession>A0A4Y2QYI4</accession>
<dbReference type="SUPFAM" id="SSF53649">
    <property type="entry name" value="Alkaline phosphatase-like"/>
    <property type="match status" value="1"/>
</dbReference>
<protein>
    <submittedName>
        <fullName evidence="7">Arylsulfatase J</fullName>
    </submittedName>
</protein>
<dbReference type="OrthoDB" id="103349at2759"/>
<evidence type="ECO:0000313" key="7">
    <source>
        <dbReference type="EMBL" id="GBN68398.1"/>
    </source>
</evidence>
<dbReference type="PANTHER" id="PTHR10342">
    <property type="entry name" value="ARYLSULFATASE"/>
    <property type="match status" value="1"/>
</dbReference>
<dbReference type="Proteomes" id="UP000499080">
    <property type="component" value="Unassembled WGS sequence"/>
</dbReference>
<dbReference type="InterPro" id="IPR047115">
    <property type="entry name" value="ARSB"/>
</dbReference>
<evidence type="ECO:0000256" key="4">
    <source>
        <dbReference type="ARBA" id="ARBA00022837"/>
    </source>
</evidence>
<dbReference type="EMBL" id="BGPR01015204">
    <property type="protein sequence ID" value="GBN68398.1"/>
    <property type="molecule type" value="Genomic_DNA"/>
</dbReference>
<keyword evidence="3" id="KW-0479">Metal-binding</keyword>
<dbReference type="InterPro" id="IPR017850">
    <property type="entry name" value="Alkaline_phosphatase_core_sf"/>
</dbReference>